<organism evidence="1">
    <name type="scientific">bioreactor metagenome</name>
    <dbReference type="NCBI Taxonomy" id="1076179"/>
    <lineage>
        <taxon>unclassified sequences</taxon>
        <taxon>metagenomes</taxon>
        <taxon>ecological metagenomes</taxon>
    </lineage>
</organism>
<evidence type="ECO:0000313" key="1">
    <source>
        <dbReference type="EMBL" id="MPM85327.1"/>
    </source>
</evidence>
<dbReference type="EMBL" id="VSSQ01033663">
    <property type="protein sequence ID" value="MPM85327.1"/>
    <property type="molecule type" value="Genomic_DNA"/>
</dbReference>
<gene>
    <name evidence="1" type="ORF">SDC9_132405</name>
</gene>
<name>A0A645D805_9ZZZZ</name>
<accession>A0A645D805</accession>
<dbReference type="AlphaFoldDB" id="A0A645D805"/>
<proteinExistence type="predicted"/>
<sequence length="78" mass="8888">MYLSNMSKAVFNGCHTTDNSQGRQGHFSDRKDIFGHIPKSKDVRHLSALLFGQANSRHFNKTAFHRATESRVTFHAIQ</sequence>
<comment type="caution">
    <text evidence="1">The sequence shown here is derived from an EMBL/GenBank/DDBJ whole genome shotgun (WGS) entry which is preliminary data.</text>
</comment>
<protein>
    <submittedName>
        <fullName evidence="1">Uncharacterized protein</fullName>
    </submittedName>
</protein>
<reference evidence="1" key="1">
    <citation type="submission" date="2019-08" db="EMBL/GenBank/DDBJ databases">
        <authorList>
            <person name="Kucharzyk K."/>
            <person name="Murdoch R.W."/>
            <person name="Higgins S."/>
            <person name="Loffler F."/>
        </authorList>
    </citation>
    <scope>NUCLEOTIDE SEQUENCE</scope>
</reference>